<dbReference type="Proteomes" id="UP000199695">
    <property type="component" value="Unassembled WGS sequence"/>
</dbReference>
<dbReference type="Pfam" id="PF08676">
    <property type="entry name" value="MutL_C"/>
    <property type="match status" value="1"/>
</dbReference>
<name>A0A1H8GHD7_9BACL</name>
<protein>
    <recommendedName>
        <fullName evidence="4">DNA mismatch repair protein MutL</fullName>
    </recommendedName>
</protein>
<keyword evidence="9" id="KW-1185">Reference proteome</keyword>
<sequence>MRLLTSVALEVRALGKIQILDEHLANQIAAGEVVERPASIVKELVENAIDAEATRIQIWIEEGGISLIRVSDNGIGMERDDAQLAFSRHATSKIKKERDLFSIRTLGFRGEALPSIASVARVSLTTAHDSSGLAVTVNVEGGELLSVEETSRTRGTDVVVRDLFFNTPARLKYLKTVNTEVSHVADVVGRLALAHPTIAFSLAHNSRELFRTSGDGKLLHVLHALYGKQVAGQLIPFADEDPDFRVSGFMSKPEVTRSSRSYLTVILNGRCVRSLPITQSVLRAYGTLLPTGRYPVGVLHIEMDPKLVDVNVHPSKLEVRLSKEKECCQLAERAIKKAFREASFVPEVTRAPGQAKVQKTKVVQEALRWDYAERGREYPPLQPPASRVKETPDTKRSVAEPDPAASFIQPTDKKEETRKTPGEGIHPGRIAETQADRPAMPTPPQQEEVISVPTEEERKQKLPDMMPLSQIHGTYIVAQAEDGFYLLDQHAAHERIYYEVFSKKMGERNHRQQALLIPMTVECTPAEAEVVQMHIEYLNQWGLEIEPFGGATFIIRSYPDWFPKEDAEGLIHEIFEWLKEHGKVDTAKLRDAGAKMMSCKAAIKANRHLRRDEMEELLRQLNQCENPFTCPHGRPIFVHFSTYELEKMFKRVM</sequence>
<feature type="compositionally biased region" description="Basic and acidic residues" evidence="5">
    <location>
        <begin position="411"/>
        <end position="421"/>
    </location>
</feature>
<keyword evidence="3 4" id="KW-0234">DNA repair</keyword>
<dbReference type="HAMAP" id="MF_00149">
    <property type="entry name" value="DNA_mis_repair"/>
    <property type="match status" value="1"/>
</dbReference>
<dbReference type="InterPro" id="IPR020568">
    <property type="entry name" value="Ribosomal_Su5_D2-typ_SF"/>
</dbReference>
<dbReference type="Gene3D" id="3.30.230.10">
    <property type="match status" value="1"/>
</dbReference>
<evidence type="ECO:0000256" key="4">
    <source>
        <dbReference type="HAMAP-Rule" id="MF_00149"/>
    </source>
</evidence>
<organism evidence="8 9">
    <name type="scientific">Lihuaxuella thermophila</name>
    <dbReference type="NCBI Taxonomy" id="1173111"/>
    <lineage>
        <taxon>Bacteria</taxon>
        <taxon>Bacillati</taxon>
        <taxon>Bacillota</taxon>
        <taxon>Bacilli</taxon>
        <taxon>Bacillales</taxon>
        <taxon>Thermoactinomycetaceae</taxon>
        <taxon>Lihuaxuella</taxon>
    </lineage>
</organism>
<dbReference type="CDD" id="cd16926">
    <property type="entry name" value="HATPase_MutL-MLH-PMS-like"/>
    <property type="match status" value="1"/>
</dbReference>
<dbReference type="SMART" id="SM01340">
    <property type="entry name" value="DNA_mis_repair"/>
    <property type="match status" value="1"/>
</dbReference>
<dbReference type="InterPro" id="IPR014790">
    <property type="entry name" value="MutL_C"/>
</dbReference>
<dbReference type="STRING" id="1173111.SAMN05444955_11156"/>
<feature type="domain" description="MutL C-terminal dimerisation" evidence="6">
    <location>
        <begin position="467"/>
        <end position="609"/>
    </location>
</feature>
<dbReference type="NCBIfam" id="NF000950">
    <property type="entry name" value="PRK00095.1-3"/>
    <property type="match status" value="1"/>
</dbReference>
<dbReference type="InterPro" id="IPR037198">
    <property type="entry name" value="MutL_C_sf"/>
</dbReference>
<evidence type="ECO:0000256" key="1">
    <source>
        <dbReference type="ARBA" id="ARBA00006082"/>
    </source>
</evidence>
<dbReference type="GO" id="GO:0032300">
    <property type="term" value="C:mismatch repair complex"/>
    <property type="evidence" value="ECO:0007669"/>
    <property type="project" value="InterPro"/>
</dbReference>
<dbReference type="GO" id="GO:0005524">
    <property type="term" value="F:ATP binding"/>
    <property type="evidence" value="ECO:0007669"/>
    <property type="project" value="InterPro"/>
</dbReference>
<feature type="compositionally biased region" description="Basic and acidic residues" evidence="5">
    <location>
        <begin position="387"/>
        <end position="399"/>
    </location>
</feature>
<dbReference type="Pfam" id="PF13589">
    <property type="entry name" value="HATPase_c_3"/>
    <property type="match status" value="1"/>
</dbReference>
<proteinExistence type="inferred from homology"/>
<comment type="function">
    <text evidence="4">This protein is involved in the repair of mismatches in DNA. It is required for dam-dependent methyl-directed DNA mismatch repair. May act as a 'molecular matchmaker', a protein that promotes the formation of a stable complex between two or more DNA-binding proteins in an ATP-dependent manner without itself being part of a final effector complex.</text>
</comment>
<keyword evidence="2 4" id="KW-0227">DNA damage</keyword>
<dbReference type="Gene3D" id="3.30.1540.20">
    <property type="entry name" value="MutL, C-terminal domain, dimerisation subdomain"/>
    <property type="match status" value="1"/>
</dbReference>
<dbReference type="SMART" id="SM00853">
    <property type="entry name" value="MutL_C"/>
    <property type="match status" value="1"/>
</dbReference>
<dbReference type="SUPFAM" id="SSF55874">
    <property type="entry name" value="ATPase domain of HSP90 chaperone/DNA topoisomerase II/histidine kinase"/>
    <property type="match status" value="1"/>
</dbReference>
<evidence type="ECO:0000313" key="8">
    <source>
        <dbReference type="EMBL" id="SEN43219.1"/>
    </source>
</evidence>
<dbReference type="PROSITE" id="PS00058">
    <property type="entry name" value="DNA_MISMATCH_REPAIR_1"/>
    <property type="match status" value="1"/>
</dbReference>
<reference evidence="8 9" key="1">
    <citation type="submission" date="2016-10" db="EMBL/GenBank/DDBJ databases">
        <authorList>
            <person name="de Groot N.N."/>
        </authorList>
    </citation>
    <scope>NUCLEOTIDE SEQUENCE [LARGE SCALE GENOMIC DNA]</scope>
    <source>
        <strain evidence="8 9">DSM 46701</strain>
    </source>
</reference>
<comment type="similarity">
    <text evidence="1 4">Belongs to the DNA mismatch repair MutL/HexB family.</text>
</comment>
<dbReference type="InterPro" id="IPR013507">
    <property type="entry name" value="DNA_mismatch_S5_2-like"/>
</dbReference>
<evidence type="ECO:0000256" key="2">
    <source>
        <dbReference type="ARBA" id="ARBA00022763"/>
    </source>
</evidence>
<dbReference type="Gene3D" id="3.30.565.10">
    <property type="entry name" value="Histidine kinase-like ATPase, C-terminal domain"/>
    <property type="match status" value="1"/>
</dbReference>
<dbReference type="SUPFAM" id="SSF118116">
    <property type="entry name" value="DNA mismatch repair protein MutL"/>
    <property type="match status" value="1"/>
</dbReference>
<dbReference type="AlphaFoldDB" id="A0A1H8GHD7"/>
<evidence type="ECO:0000259" key="7">
    <source>
        <dbReference type="SMART" id="SM01340"/>
    </source>
</evidence>
<dbReference type="SUPFAM" id="SSF54211">
    <property type="entry name" value="Ribosomal protein S5 domain 2-like"/>
    <property type="match status" value="1"/>
</dbReference>
<evidence type="ECO:0000259" key="6">
    <source>
        <dbReference type="SMART" id="SM00853"/>
    </source>
</evidence>
<dbReference type="Gene3D" id="3.30.1370.100">
    <property type="entry name" value="MutL, C-terminal domain, regulatory subdomain"/>
    <property type="match status" value="1"/>
</dbReference>
<feature type="domain" description="DNA mismatch repair protein S5" evidence="7">
    <location>
        <begin position="222"/>
        <end position="340"/>
    </location>
</feature>
<dbReference type="InterPro" id="IPR014762">
    <property type="entry name" value="DNA_mismatch_repair_CS"/>
</dbReference>
<dbReference type="InterPro" id="IPR038973">
    <property type="entry name" value="MutL/Mlh/Pms-like"/>
</dbReference>
<dbReference type="CDD" id="cd00782">
    <property type="entry name" value="MutL_Trans"/>
    <property type="match status" value="1"/>
</dbReference>
<dbReference type="GO" id="GO:0030983">
    <property type="term" value="F:mismatched DNA binding"/>
    <property type="evidence" value="ECO:0007669"/>
    <property type="project" value="InterPro"/>
</dbReference>
<dbReference type="GO" id="GO:0140664">
    <property type="term" value="F:ATP-dependent DNA damage sensor activity"/>
    <property type="evidence" value="ECO:0007669"/>
    <property type="project" value="InterPro"/>
</dbReference>
<accession>A0A1H8GHD7</accession>
<evidence type="ECO:0000256" key="5">
    <source>
        <dbReference type="SAM" id="MobiDB-lite"/>
    </source>
</evidence>
<dbReference type="InterPro" id="IPR042120">
    <property type="entry name" value="MutL_C_dimsub"/>
</dbReference>
<dbReference type="PANTHER" id="PTHR10073:SF12">
    <property type="entry name" value="DNA MISMATCH REPAIR PROTEIN MLH1"/>
    <property type="match status" value="1"/>
</dbReference>
<dbReference type="PANTHER" id="PTHR10073">
    <property type="entry name" value="DNA MISMATCH REPAIR PROTEIN MLH, PMS, MUTL"/>
    <property type="match status" value="1"/>
</dbReference>
<evidence type="ECO:0000256" key="3">
    <source>
        <dbReference type="ARBA" id="ARBA00023204"/>
    </source>
</evidence>
<dbReference type="InterPro" id="IPR002099">
    <property type="entry name" value="MutL/Mlh/PMS"/>
</dbReference>
<dbReference type="NCBIfam" id="TIGR00585">
    <property type="entry name" value="mutl"/>
    <property type="match status" value="1"/>
</dbReference>
<dbReference type="InterPro" id="IPR020667">
    <property type="entry name" value="DNA_mismatch_repair_MutL"/>
</dbReference>
<dbReference type="EMBL" id="FOCQ01000011">
    <property type="protein sequence ID" value="SEN43219.1"/>
    <property type="molecule type" value="Genomic_DNA"/>
</dbReference>
<feature type="region of interest" description="Disordered" evidence="5">
    <location>
        <begin position="374"/>
        <end position="461"/>
    </location>
</feature>
<dbReference type="InterPro" id="IPR014721">
    <property type="entry name" value="Ribsml_uS5_D2-typ_fold_subgr"/>
</dbReference>
<evidence type="ECO:0000313" key="9">
    <source>
        <dbReference type="Proteomes" id="UP000199695"/>
    </source>
</evidence>
<dbReference type="GO" id="GO:0006298">
    <property type="term" value="P:mismatch repair"/>
    <property type="evidence" value="ECO:0007669"/>
    <property type="project" value="UniProtKB-UniRule"/>
</dbReference>
<gene>
    <name evidence="4" type="primary">mutL</name>
    <name evidence="8" type="ORF">SAMN05444955_11156</name>
</gene>
<dbReference type="GO" id="GO:0016887">
    <property type="term" value="F:ATP hydrolysis activity"/>
    <property type="evidence" value="ECO:0007669"/>
    <property type="project" value="InterPro"/>
</dbReference>
<dbReference type="InterPro" id="IPR036890">
    <property type="entry name" value="HATPase_C_sf"/>
</dbReference>
<dbReference type="FunFam" id="3.30.565.10:FF:000003">
    <property type="entry name" value="DNA mismatch repair endonuclease MutL"/>
    <property type="match status" value="1"/>
</dbReference>
<dbReference type="Pfam" id="PF01119">
    <property type="entry name" value="DNA_mis_repair"/>
    <property type="match status" value="1"/>
</dbReference>
<dbReference type="InterPro" id="IPR042121">
    <property type="entry name" value="MutL_C_regsub"/>
</dbReference>